<evidence type="ECO:0000256" key="1">
    <source>
        <dbReference type="SAM" id="MobiDB-lite"/>
    </source>
</evidence>
<comment type="caution">
    <text evidence="2">The sequence shown here is derived from an EMBL/GenBank/DDBJ whole genome shotgun (WGS) entry which is preliminary data.</text>
</comment>
<evidence type="ECO:0000313" key="3">
    <source>
        <dbReference type="Proteomes" id="UP000823749"/>
    </source>
</evidence>
<gene>
    <name evidence="2" type="ORF">RHGRI_004920</name>
</gene>
<proteinExistence type="predicted"/>
<accession>A0AAV6LCJ8</accession>
<reference evidence="2" key="1">
    <citation type="submission" date="2020-08" db="EMBL/GenBank/DDBJ databases">
        <title>Plant Genome Project.</title>
        <authorList>
            <person name="Zhang R.-G."/>
        </authorList>
    </citation>
    <scope>NUCLEOTIDE SEQUENCE</scope>
    <source>
        <strain evidence="2">WSP0</strain>
        <tissue evidence="2">Leaf</tissue>
    </source>
</reference>
<organism evidence="2 3">
    <name type="scientific">Rhododendron griersonianum</name>
    <dbReference type="NCBI Taxonomy" id="479676"/>
    <lineage>
        <taxon>Eukaryota</taxon>
        <taxon>Viridiplantae</taxon>
        <taxon>Streptophyta</taxon>
        <taxon>Embryophyta</taxon>
        <taxon>Tracheophyta</taxon>
        <taxon>Spermatophyta</taxon>
        <taxon>Magnoliopsida</taxon>
        <taxon>eudicotyledons</taxon>
        <taxon>Gunneridae</taxon>
        <taxon>Pentapetalae</taxon>
        <taxon>asterids</taxon>
        <taxon>Ericales</taxon>
        <taxon>Ericaceae</taxon>
        <taxon>Ericoideae</taxon>
        <taxon>Rhodoreae</taxon>
        <taxon>Rhododendron</taxon>
    </lineage>
</organism>
<feature type="region of interest" description="Disordered" evidence="1">
    <location>
        <begin position="147"/>
        <end position="174"/>
    </location>
</feature>
<protein>
    <submittedName>
        <fullName evidence="2">Uncharacterized protein</fullName>
    </submittedName>
</protein>
<keyword evidence="3" id="KW-1185">Reference proteome</keyword>
<sequence length="232" mass="26023">MSENKRARIPYSQLPQEEKDRFNARRRALYAEKKLRKENMDGGLLGNRVLQHSSPSSTNWFLGGPDKYEDIVARLIGQCLSLIVHKKKEKFDHIVIETTGSDCLLDTLDFSSWRCANIHLDDVKPKGVVNEAAEQIAYADRITVNEQQPPPPVAPATTSGGHRRIPSSKTPPPIATLRDYQGQTRPEPGYPLSFSLFLYAPPSLRLVDLLGRHTDVFVVLLVCDGFLLFSVV</sequence>
<dbReference type="AlphaFoldDB" id="A0AAV6LCJ8"/>
<dbReference type="Proteomes" id="UP000823749">
    <property type="component" value="Chromosome 2"/>
</dbReference>
<name>A0AAV6LCJ8_9ERIC</name>
<dbReference type="EMBL" id="JACTNZ010000002">
    <property type="protein sequence ID" value="KAG5562038.1"/>
    <property type="molecule type" value="Genomic_DNA"/>
</dbReference>
<evidence type="ECO:0000313" key="2">
    <source>
        <dbReference type="EMBL" id="KAG5562038.1"/>
    </source>
</evidence>